<protein>
    <submittedName>
        <fullName evidence="3">Uncharacterized protein</fullName>
    </submittedName>
</protein>
<evidence type="ECO:0000313" key="3">
    <source>
        <dbReference type="EMBL" id="GMI25989.1"/>
    </source>
</evidence>
<proteinExistence type="predicted"/>
<name>A0ABQ6MGR2_9STRA</name>
<sequence>MPTPSNPLVDRIKSAQSALASNSILRSLSNRQDRDEEPEDNKTYRSVGVDPDFYDMVDDNILSILLDACEPLFELVSGTDDPDSKNSTMKPADLLMSTAKLIIAAGFKMKEQARQDMAEEDLGGGMFDQDVKNMREFAAKVPLPQVYEPDEQRVLDEQLALHEVPQPSLRKYKTGTKLYTSQLADTGSGVDVRAEMEIRAPVEQILAYFMGHVPQYQAQTGAAKVVLGERNSDHSMFAMVNIPLPAPFQDREILAIALWKKLDDNTFFLSSTSCEHDEFPRRAGVVRMDFRRSYKLTKIGPKLTKVEASASMGMGGVIPRRINDSVTIPVAARTCAAQMAYFACVRPADSFDEGDGTVLGRLLFLQLLPHRQNRDLLNEKILDVIRMTNVLRSAQAKYRFFDEFLLHIIRNAMKRGAVQTKFTVKTPLVALTANEAGRIARSLVSILMANVTAKAAVDEHIMTYPALGELDREYRWFRPMMEAVATELMDKVAYGVKARAALGAGVSFADMTSDAYVVRLYFSLGQTSTAYSLLAMVGANMLWQCLIVYVQTNGLKRDKWRNRLTELLAVVTFTKPGLDAYRVASGADAAPGAAVEPLTEMGLTKAGELIFEAIPGLVLQLVSLMKVKDVSNAAIASVFMSVASAALTATTQFYDNETDPGLKKRQPKWVGLVPDLGRGKAFAAVYLMCALQTLAKTAAVALLALTNTGWLVGYFVADHLLWYAYLIARRDFVWPNLAMPPTVTYVTTPVIRSFGKVLSDFTGTFNMRLPTMCGGAYWFYSLAVSQASVFVCVHLYNEYAEPQTDVNGDEVAKAPPDALWASASGLAGLWLVTFTYFVFRIAVPKFRHTLWSWTSGRELVQAKFTEGESDERKFLIFRSNRLVWEADIGKDVRAWTLSNWERWDRDTPDWFTPRVIARVPDEYIPPRFLGGLGGARRERRGSAVGSVRESLRESFRERGEEGAGGAGGVEGGA</sequence>
<feature type="transmembrane region" description="Helical" evidence="2">
    <location>
        <begin position="530"/>
        <end position="550"/>
    </location>
</feature>
<keyword evidence="4" id="KW-1185">Reference proteome</keyword>
<accession>A0ABQ6MGR2</accession>
<dbReference type="Gene3D" id="3.30.530.20">
    <property type="match status" value="1"/>
</dbReference>
<evidence type="ECO:0000256" key="2">
    <source>
        <dbReference type="SAM" id="Phobius"/>
    </source>
</evidence>
<evidence type="ECO:0000256" key="1">
    <source>
        <dbReference type="SAM" id="MobiDB-lite"/>
    </source>
</evidence>
<feature type="transmembrane region" description="Helical" evidence="2">
    <location>
        <begin position="777"/>
        <end position="796"/>
    </location>
</feature>
<dbReference type="InterPro" id="IPR023393">
    <property type="entry name" value="START-like_dom_sf"/>
</dbReference>
<reference evidence="3 4" key="1">
    <citation type="journal article" date="2023" name="Commun. Biol.">
        <title>Genome analysis of Parmales, the sister group of diatoms, reveals the evolutionary specialization of diatoms from phago-mixotrophs to photoautotrophs.</title>
        <authorList>
            <person name="Ban H."/>
            <person name="Sato S."/>
            <person name="Yoshikawa S."/>
            <person name="Yamada K."/>
            <person name="Nakamura Y."/>
            <person name="Ichinomiya M."/>
            <person name="Sato N."/>
            <person name="Blanc-Mathieu R."/>
            <person name="Endo H."/>
            <person name="Kuwata A."/>
            <person name="Ogata H."/>
        </authorList>
    </citation>
    <scope>NUCLEOTIDE SEQUENCE [LARGE SCALE GENOMIC DNA]</scope>
</reference>
<feature type="compositionally biased region" description="Gly residues" evidence="1">
    <location>
        <begin position="962"/>
        <end position="973"/>
    </location>
</feature>
<feature type="region of interest" description="Disordered" evidence="1">
    <location>
        <begin position="23"/>
        <end position="48"/>
    </location>
</feature>
<keyword evidence="2" id="KW-0472">Membrane</keyword>
<dbReference type="SUPFAM" id="SSF55961">
    <property type="entry name" value="Bet v1-like"/>
    <property type="match status" value="1"/>
</dbReference>
<gene>
    <name evidence="3" type="ORF">TeGR_g4913</name>
</gene>
<organism evidence="3 4">
    <name type="scientific">Tetraparma gracilis</name>
    <dbReference type="NCBI Taxonomy" id="2962635"/>
    <lineage>
        <taxon>Eukaryota</taxon>
        <taxon>Sar</taxon>
        <taxon>Stramenopiles</taxon>
        <taxon>Ochrophyta</taxon>
        <taxon>Bolidophyceae</taxon>
        <taxon>Parmales</taxon>
        <taxon>Triparmaceae</taxon>
        <taxon>Tetraparma</taxon>
    </lineage>
</organism>
<dbReference type="EMBL" id="BRYB01002824">
    <property type="protein sequence ID" value="GMI25989.1"/>
    <property type="molecule type" value="Genomic_DNA"/>
</dbReference>
<keyword evidence="2" id="KW-0812">Transmembrane</keyword>
<dbReference type="CDD" id="cd00177">
    <property type="entry name" value="START"/>
    <property type="match status" value="1"/>
</dbReference>
<evidence type="ECO:0000313" key="4">
    <source>
        <dbReference type="Proteomes" id="UP001165060"/>
    </source>
</evidence>
<feature type="compositionally biased region" description="Basic and acidic residues" evidence="1">
    <location>
        <begin position="949"/>
        <end position="961"/>
    </location>
</feature>
<feature type="region of interest" description="Disordered" evidence="1">
    <location>
        <begin position="940"/>
        <end position="973"/>
    </location>
</feature>
<comment type="caution">
    <text evidence="3">The sequence shown here is derived from an EMBL/GenBank/DDBJ whole genome shotgun (WGS) entry which is preliminary data.</text>
</comment>
<dbReference type="Proteomes" id="UP001165060">
    <property type="component" value="Unassembled WGS sequence"/>
</dbReference>
<feature type="transmembrane region" description="Helical" evidence="2">
    <location>
        <begin position="818"/>
        <end position="839"/>
    </location>
</feature>
<keyword evidence="2" id="KW-1133">Transmembrane helix</keyword>